<evidence type="ECO:0000313" key="2">
    <source>
        <dbReference type="Proteomes" id="UP001217582"/>
    </source>
</evidence>
<name>A0AAJ6CJC1_9BASI</name>
<sequence length="114" mass="12155">MDAPASREGLVQSIEKLQQTHLPRVSQAMEGLFDSLAHGLVTDADGAGVEAVCQHAEDELAVLARCLRDTGLAGLPLSNEQDVQQVTQALFEQRARLSDATAMISGMLAKKQAI</sequence>
<evidence type="ECO:0000313" key="1">
    <source>
        <dbReference type="EMBL" id="WFD14606.1"/>
    </source>
</evidence>
<dbReference type="EMBL" id="CP119916">
    <property type="protein sequence ID" value="WFD14606.1"/>
    <property type="molecule type" value="Genomic_DNA"/>
</dbReference>
<accession>A0AAJ6CJC1</accession>
<proteinExistence type="predicted"/>
<organism evidence="1 2">
    <name type="scientific">Malassezia arunalokei</name>
    <dbReference type="NCBI Taxonomy" id="1514897"/>
    <lineage>
        <taxon>Eukaryota</taxon>
        <taxon>Fungi</taxon>
        <taxon>Dikarya</taxon>
        <taxon>Basidiomycota</taxon>
        <taxon>Ustilaginomycotina</taxon>
        <taxon>Malasseziomycetes</taxon>
        <taxon>Malasseziales</taxon>
        <taxon>Malasseziaceae</taxon>
        <taxon>Malassezia</taxon>
    </lineage>
</organism>
<protein>
    <submittedName>
        <fullName evidence="1">Uncharacterized protein</fullName>
    </submittedName>
</protein>
<dbReference type="AlphaFoldDB" id="A0AAJ6CJC1"/>
<gene>
    <name evidence="1" type="ORF">MARU1_000612</name>
</gene>
<dbReference type="Proteomes" id="UP001217582">
    <property type="component" value="Chromosome 1"/>
</dbReference>
<keyword evidence="2" id="KW-1185">Reference proteome</keyword>
<reference evidence="1 2" key="1">
    <citation type="submission" date="2023-03" db="EMBL/GenBank/DDBJ databases">
        <title>Mating type loci evolution in Malassezia.</title>
        <authorList>
            <person name="Coelho M.A."/>
        </authorList>
    </citation>
    <scope>NUCLEOTIDE SEQUENCE [LARGE SCALE GENOMIC DNA]</scope>
    <source>
        <strain evidence="1 2">CBS 13387</strain>
    </source>
</reference>